<organism evidence="1 2">
    <name type="scientific">Acidithiobacillus ferridurans</name>
    <dbReference type="NCBI Taxonomy" id="1232575"/>
    <lineage>
        <taxon>Bacteria</taxon>
        <taxon>Pseudomonadati</taxon>
        <taxon>Pseudomonadota</taxon>
        <taxon>Acidithiobacillia</taxon>
        <taxon>Acidithiobacillales</taxon>
        <taxon>Acidithiobacillaceae</taxon>
        <taxon>Acidithiobacillus</taxon>
    </lineage>
</organism>
<dbReference type="Proteomes" id="UP000280188">
    <property type="component" value="Chromosome"/>
</dbReference>
<accession>A0A2Z6IHK8</accession>
<evidence type="ECO:0000313" key="1">
    <source>
        <dbReference type="EMBL" id="BBF64294.1"/>
    </source>
</evidence>
<evidence type="ECO:0000313" key="2">
    <source>
        <dbReference type="Proteomes" id="UP000280188"/>
    </source>
</evidence>
<dbReference type="AlphaFoldDB" id="A0A2Z6IHK8"/>
<name>A0A2Z6IHK8_ACIFI</name>
<protein>
    <submittedName>
        <fullName evidence="1">Uncharacterized protein</fullName>
    </submittedName>
</protein>
<dbReference type="KEGG" id="afj:AFERRID_05120"/>
<reference evidence="1 2" key="1">
    <citation type="journal article" date="2018" name="Microbiol. Resour. Announc.">
        <title>Complete Genome Sequence of Acidithiobacillus ferridurans JCM 18981.</title>
        <authorList>
            <person name="Miyauchi T."/>
            <person name="Kouzuma A."/>
            <person name="Abe T."/>
            <person name="Watanabe K."/>
        </authorList>
    </citation>
    <scope>NUCLEOTIDE SEQUENCE [LARGE SCALE GENOMIC DNA]</scope>
    <source>
        <strain evidence="2">ATCC 33020 / DSM 29468 / JCM 18981 / 11Fe</strain>
    </source>
</reference>
<gene>
    <name evidence="1" type="ORF">AFERRID_05120</name>
</gene>
<keyword evidence="2" id="KW-1185">Reference proteome</keyword>
<sequence length="285" mass="32754">MRVRWPISTDSRKLPADIYHSGNGEHIVPAALPIDLDKALLNRSFYELEEAFEGQQGLANLVGSLTEKTASFRRLLLEDKRPLTEAQMAHLVEQMFTARRKIWPVIEEQGVARVGEMMRDLLEGHGDLTQRMTRFEEALPATGKAKRVIRDMGAEVLHFSDPERYPLMTRWVWDQGTTSGAVREFIRGGDYLTAFPFGESPEMFEGLRQWMREALLELGVYRDVPYMVDIILAYQYSQYVRAMAEGFLRSDFGGQTDFTEQIRKLLGVEVHRRMGGSRIKRDAIH</sequence>
<dbReference type="EMBL" id="AP018795">
    <property type="protein sequence ID" value="BBF64294.1"/>
    <property type="molecule type" value="Genomic_DNA"/>
</dbReference>
<proteinExistence type="predicted"/>